<dbReference type="Proteomes" id="UP000228535">
    <property type="component" value="Unassembled WGS sequence"/>
</dbReference>
<dbReference type="InterPro" id="IPR010620">
    <property type="entry name" value="SBBP_repeat"/>
</dbReference>
<name>A0A2M9BLR8_9BACT</name>
<evidence type="ECO:0000256" key="1">
    <source>
        <dbReference type="SAM" id="SignalP"/>
    </source>
</evidence>
<dbReference type="Gene3D" id="2.120.10.30">
    <property type="entry name" value="TolB, C-terminal domain"/>
    <property type="match status" value="2"/>
</dbReference>
<sequence length="992" mass="101208">MRQNFTRLVLFSTLFLFRRPCWLLAAVLLLGSAGLAAAQVPVFESATTVGPGIGVNNGTAQAASTAFDAAGNVYVTGTFSGTISFGAQVLTSGRELAAVFVAKASPAGQWLWAVSGGAGKAYSNDVTNIGEDIAVDGSGNVLVTGSFMASDGEQARFGEFVIPGTYGPRAFVAKLSSAGQWQWVQVPGGEGDSFGRSLALDAAGNVLVTGQYSSTASFGSLTLTNSNGYTAGFTGKLSPAGEWQWAVAMPGQARSSAGLYHSAGVAADAAGNVYLLGSFGGATVTLGSVTLTNSYSSSTNSSLDLYVAKLSAQGQWQWAVRAGGLDTEFAGDLVVDAAGNTYFAGQFRSNATFGPFTLRVSGADKFVAKLNTQGQWQWATQGNSYYSNANALVLNPNGGVYVAGRDDNTLAVARVSATGQWQSVAYPGASYGSSSTPLGLALDGSGNLAVAGSFYGPYLQFGSQTLDNSANLGPGPSSTPTMLLAKLNPAAGTWQWAAAPSLGGSSRTTSVATDAAGNVYVTGTFSGAVRFGTSELLSNGSTDVFVAKRSAEGQWLWATKGGGLGSEESQDLVLLPNGTITITGACGRNAIFGFTTLTWGGSDAFVARMSPDGQWQWAVGVGASQAQGNSVAVDAAGNAYVTGRMLAYWFSDVFVSKVSADGRLLWTTTAGGSTEDEGKGIGVDAAGNVYVSGAYRSQRPIFGSTQLLVIGYGQNGGQGDIFVGKLSPAGQWQWVRQAGSAYEDQGTDLAVDGAGNAYLTGSCAGESWFGSFSVAGSGQETKAFVAKINSAGQWQWASATNAGSATGVALALEPGGACVLTGTLNDAVAFGDHLVAPTDPYSLFVARLDELGKWSWALSGAGSNYSYSSTGVALAAGGSVYAVGSFGSAARFGSLASLRGGLVNPTGYLARVTTSAAPTLTLWPNPAQGAAQATLAPAAHERQVRLVDGTGRVVRTQSLRAGATQALLTLNGLRAGLYVVQCEGTAQQLVVQ</sequence>
<dbReference type="InterPro" id="IPR011042">
    <property type="entry name" value="6-blade_b-propeller_TolB-like"/>
</dbReference>
<feature type="chain" id="PRO_5014773604" evidence="1">
    <location>
        <begin position="39"/>
        <end position="992"/>
    </location>
</feature>
<dbReference type="Pfam" id="PF06739">
    <property type="entry name" value="SBBP"/>
    <property type="match status" value="1"/>
</dbReference>
<comment type="caution">
    <text evidence="2">The sequence shown here is derived from an EMBL/GenBank/DDBJ whole genome shotgun (WGS) entry which is preliminary data.</text>
</comment>
<dbReference type="PANTHER" id="PTHR35580:SF1">
    <property type="entry name" value="PHYTASE-LIKE DOMAIN-CONTAINING PROTEIN"/>
    <property type="match status" value="1"/>
</dbReference>
<organism evidence="2 3">
    <name type="scientific">Hymenobacter chitinivorans DSM 11115</name>
    <dbReference type="NCBI Taxonomy" id="1121954"/>
    <lineage>
        <taxon>Bacteria</taxon>
        <taxon>Pseudomonadati</taxon>
        <taxon>Bacteroidota</taxon>
        <taxon>Cytophagia</taxon>
        <taxon>Cytophagales</taxon>
        <taxon>Hymenobacteraceae</taxon>
        <taxon>Hymenobacter</taxon>
    </lineage>
</organism>
<gene>
    <name evidence="2" type="ORF">CLV45_0276</name>
</gene>
<feature type="signal peptide" evidence="1">
    <location>
        <begin position="1"/>
        <end position="38"/>
    </location>
</feature>
<dbReference type="AlphaFoldDB" id="A0A2M9BLR8"/>
<dbReference type="EMBL" id="PGFA01000001">
    <property type="protein sequence ID" value="PJJ58865.1"/>
    <property type="molecule type" value="Genomic_DNA"/>
</dbReference>
<dbReference type="SUPFAM" id="SSF63829">
    <property type="entry name" value="Calcium-dependent phosphotriesterase"/>
    <property type="match status" value="4"/>
</dbReference>
<dbReference type="NCBIfam" id="TIGR04183">
    <property type="entry name" value="Por_Secre_tail"/>
    <property type="match status" value="1"/>
</dbReference>
<reference evidence="2 3" key="1">
    <citation type="submission" date="2017-11" db="EMBL/GenBank/DDBJ databases">
        <title>Genomic Encyclopedia of Archaeal and Bacterial Type Strains, Phase II (KMG-II): From Individual Species to Whole Genera.</title>
        <authorList>
            <person name="Goeker M."/>
        </authorList>
    </citation>
    <scope>NUCLEOTIDE SEQUENCE [LARGE SCALE GENOMIC DNA]</scope>
    <source>
        <strain evidence="2 3">DSM 11115</strain>
    </source>
</reference>
<proteinExistence type="predicted"/>
<protein>
    <submittedName>
        <fullName evidence="2">Putative secreted protein (Por secretion system target)</fullName>
    </submittedName>
</protein>
<dbReference type="InterPro" id="IPR052918">
    <property type="entry name" value="Motility_Chemotaxis_Reg"/>
</dbReference>
<dbReference type="InterPro" id="IPR026444">
    <property type="entry name" value="Secre_tail"/>
</dbReference>
<dbReference type="PANTHER" id="PTHR35580">
    <property type="entry name" value="CELL SURFACE GLYCOPROTEIN (S-LAYER PROTEIN)-LIKE PROTEIN"/>
    <property type="match status" value="1"/>
</dbReference>
<accession>A0A2M9BLR8</accession>
<keyword evidence="1" id="KW-0732">Signal</keyword>
<dbReference type="OrthoDB" id="610424at2"/>
<evidence type="ECO:0000313" key="2">
    <source>
        <dbReference type="EMBL" id="PJJ58865.1"/>
    </source>
</evidence>
<keyword evidence="3" id="KW-1185">Reference proteome</keyword>
<evidence type="ECO:0000313" key="3">
    <source>
        <dbReference type="Proteomes" id="UP000228535"/>
    </source>
</evidence>